<evidence type="ECO:0000313" key="3">
    <source>
        <dbReference type="Proteomes" id="UP000242188"/>
    </source>
</evidence>
<feature type="compositionally biased region" description="Basic and acidic residues" evidence="1">
    <location>
        <begin position="467"/>
        <end position="494"/>
    </location>
</feature>
<feature type="compositionally biased region" description="Basic and acidic residues" evidence="1">
    <location>
        <begin position="417"/>
        <end position="432"/>
    </location>
</feature>
<feature type="compositionally biased region" description="Acidic residues" evidence="1">
    <location>
        <begin position="349"/>
        <end position="377"/>
    </location>
</feature>
<evidence type="ECO:0000256" key="1">
    <source>
        <dbReference type="SAM" id="MobiDB-lite"/>
    </source>
</evidence>
<protein>
    <submittedName>
        <fullName evidence="2">Uncharacterized protein</fullName>
    </submittedName>
</protein>
<accession>A0A210PTD5</accession>
<gene>
    <name evidence="2" type="ORF">KP79_PYT16540</name>
</gene>
<name>A0A210PTD5_MIZYE</name>
<dbReference type="Proteomes" id="UP000242188">
    <property type="component" value="Unassembled WGS sequence"/>
</dbReference>
<dbReference type="EMBL" id="NEDP02005510">
    <property type="protein sequence ID" value="OWF39759.1"/>
    <property type="molecule type" value="Genomic_DNA"/>
</dbReference>
<sequence length="518" mass="59039">MIECCCDHHVVMETKDKNIKKLKIVDLDTMNVTLVFQGRLNNRISSVHVLHDRNEVLALSQGRRSLKTYDLNSGKTKQILKPPEDIDWAQFTQMICYTDNKVVASMTSTGIVVFDLMTSSMKCINASELDISDEDAIAGSWTRISKDAKFIAIRCERKLPTISKDVSVEMTAYLIHIWDIQNWKYNGFIFEDPMYYEIISRLDEKTEFFSDFLFLDDFRIATIFDQHKGEILIWDSNKNECLERLSSSITPDADLYTIDVSPYLLVYNLANLEVWDKSSMKRLASMTTDYDVHFSELTKDGLSVLGCKEVPVEIIHWTLQKGGNPVYDMSKKPILFEGVRNDLTLNLSVDDESDSDFSDPDIDIDDSSDDDKDSDVDDKEKLAKIDELEDLFNKSSKPSLTDDDKWQAMRTQSDENVNDKSDLHLTDDDRKNQSNTGQNSDASKNVESPLIKNVDKVLKETSVTVTPKDDYRSIDDNADKSTMKHVKDEKDKSRSGSTSPLPSLETYEYGNDSDASVF</sequence>
<feature type="region of interest" description="Disordered" evidence="1">
    <location>
        <begin position="349"/>
        <end position="378"/>
    </location>
</feature>
<dbReference type="InterPro" id="IPR015943">
    <property type="entry name" value="WD40/YVTN_repeat-like_dom_sf"/>
</dbReference>
<evidence type="ECO:0000313" key="2">
    <source>
        <dbReference type="EMBL" id="OWF39759.1"/>
    </source>
</evidence>
<organism evidence="2 3">
    <name type="scientific">Mizuhopecten yessoensis</name>
    <name type="common">Japanese scallop</name>
    <name type="synonym">Patinopecten yessoensis</name>
    <dbReference type="NCBI Taxonomy" id="6573"/>
    <lineage>
        <taxon>Eukaryota</taxon>
        <taxon>Metazoa</taxon>
        <taxon>Spiralia</taxon>
        <taxon>Lophotrochozoa</taxon>
        <taxon>Mollusca</taxon>
        <taxon>Bivalvia</taxon>
        <taxon>Autobranchia</taxon>
        <taxon>Pteriomorphia</taxon>
        <taxon>Pectinida</taxon>
        <taxon>Pectinoidea</taxon>
        <taxon>Pectinidae</taxon>
        <taxon>Mizuhopecten</taxon>
    </lineage>
</organism>
<dbReference type="OrthoDB" id="6134417at2759"/>
<dbReference type="AlphaFoldDB" id="A0A210PTD5"/>
<dbReference type="InterPro" id="IPR011044">
    <property type="entry name" value="Quino_amine_DH_bsu"/>
</dbReference>
<proteinExistence type="predicted"/>
<feature type="compositionally biased region" description="Polar residues" evidence="1">
    <location>
        <begin position="433"/>
        <end position="446"/>
    </location>
</feature>
<dbReference type="SUPFAM" id="SSF50969">
    <property type="entry name" value="YVTN repeat-like/Quinoprotein amine dehydrogenase"/>
    <property type="match status" value="1"/>
</dbReference>
<reference evidence="2 3" key="1">
    <citation type="journal article" date="2017" name="Nat. Ecol. Evol.">
        <title>Scallop genome provides insights into evolution of bilaterian karyotype and development.</title>
        <authorList>
            <person name="Wang S."/>
            <person name="Zhang J."/>
            <person name="Jiao W."/>
            <person name="Li J."/>
            <person name="Xun X."/>
            <person name="Sun Y."/>
            <person name="Guo X."/>
            <person name="Huan P."/>
            <person name="Dong B."/>
            <person name="Zhang L."/>
            <person name="Hu X."/>
            <person name="Sun X."/>
            <person name="Wang J."/>
            <person name="Zhao C."/>
            <person name="Wang Y."/>
            <person name="Wang D."/>
            <person name="Huang X."/>
            <person name="Wang R."/>
            <person name="Lv J."/>
            <person name="Li Y."/>
            <person name="Zhang Z."/>
            <person name="Liu B."/>
            <person name="Lu W."/>
            <person name="Hui Y."/>
            <person name="Liang J."/>
            <person name="Zhou Z."/>
            <person name="Hou R."/>
            <person name="Li X."/>
            <person name="Liu Y."/>
            <person name="Li H."/>
            <person name="Ning X."/>
            <person name="Lin Y."/>
            <person name="Zhao L."/>
            <person name="Xing Q."/>
            <person name="Dou J."/>
            <person name="Li Y."/>
            <person name="Mao J."/>
            <person name="Guo H."/>
            <person name="Dou H."/>
            <person name="Li T."/>
            <person name="Mu C."/>
            <person name="Jiang W."/>
            <person name="Fu Q."/>
            <person name="Fu X."/>
            <person name="Miao Y."/>
            <person name="Liu J."/>
            <person name="Yu Q."/>
            <person name="Li R."/>
            <person name="Liao H."/>
            <person name="Li X."/>
            <person name="Kong Y."/>
            <person name="Jiang Z."/>
            <person name="Chourrout D."/>
            <person name="Li R."/>
            <person name="Bao Z."/>
        </authorList>
    </citation>
    <scope>NUCLEOTIDE SEQUENCE [LARGE SCALE GENOMIC DNA]</scope>
    <source>
        <strain evidence="2 3">PY_sf001</strain>
    </source>
</reference>
<keyword evidence="3" id="KW-1185">Reference proteome</keyword>
<feature type="region of interest" description="Disordered" evidence="1">
    <location>
        <begin position="394"/>
        <end position="518"/>
    </location>
</feature>
<dbReference type="Gene3D" id="2.130.10.10">
    <property type="entry name" value="YVTN repeat-like/Quinoprotein amine dehydrogenase"/>
    <property type="match status" value="1"/>
</dbReference>
<comment type="caution">
    <text evidence="2">The sequence shown here is derived from an EMBL/GenBank/DDBJ whole genome shotgun (WGS) entry which is preliminary data.</text>
</comment>